<dbReference type="RefSeq" id="WP_242852385.1">
    <property type="nucleotide sequence ID" value="NZ_CZBO01000001.1"/>
</dbReference>
<keyword evidence="1" id="KW-0472">Membrane</keyword>
<accession>A0A174RPJ7</accession>
<evidence type="ECO:0000256" key="1">
    <source>
        <dbReference type="SAM" id="Phobius"/>
    </source>
</evidence>
<feature type="transmembrane region" description="Helical" evidence="1">
    <location>
        <begin position="5"/>
        <end position="26"/>
    </location>
</feature>
<gene>
    <name evidence="3" type="ORF">ERS852568_01050</name>
</gene>
<keyword evidence="1" id="KW-1133">Transmembrane helix</keyword>
<dbReference type="Pfam" id="PF16107">
    <property type="entry name" value="DUF4825"/>
    <property type="match status" value="1"/>
</dbReference>
<feature type="domain" description="DUF4825" evidence="2">
    <location>
        <begin position="172"/>
        <end position="273"/>
    </location>
</feature>
<keyword evidence="1" id="KW-0812">Transmembrane</keyword>
<dbReference type="Proteomes" id="UP000095563">
    <property type="component" value="Unassembled WGS sequence"/>
</dbReference>
<evidence type="ECO:0000259" key="2">
    <source>
        <dbReference type="Pfam" id="PF16107"/>
    </source>
</evidence>
<evidence type="ECO:0000313" key="3">
    <source>
        <dbReference type="EMBL" id="CUP85687.1"/>
    </source>
</evidence>
<evidence type="ECO:0000313" key="4">
    <source>
        <dbReference type="Proteomes" id="UP000095563"/>
    </source>
</evidence>
<reference evidence="3 4" key="1">
    <citation type="submission" date="2015-09" db="EMBL/GenBank/DDBJ databases">
        <authorList>
            <consortium name="Pathogen Informatics"/>
        </authorList>
    </citation>
    <scope>NUCLEOTIDE SEQUENCE [LARGE SCALE GENOMIC DNA]</scope>
    <source>
        <strain evidence="3 4">2789STDY5834956</strain>
    </source>
</reference>
<name>A0A174RPJ7_9CLOT</name>
<dbReference type="EMBL" id="CZBO01000001">
    <property type="protein sequence ID" value="CUP85687.1"/>
    <property type="molecule type" value="Genomic_DNA"/>
</dbReference>
<sequence length="288" mass="32768">MRRNIIARTTIVVSILVLLWSNLYFFNENTKPDNNILIGVPINGVNGARTEFSEPIKEKDDSNLIQLALMNAISIDKPKIADKLPDATIMINDRDVGVSYLSVDVWFDNEKAIFSLGGIDSSTSEARYKETVGDFGEGIINCISKYQNEDSKEAREAEKKVNNISDINMEELKKYKDSYVGDNSAVINILANLPLNAYVSELSLKTDRKPYEITVNYKESPALGLDDYNNFWKDKNPNEVLEKNAALMFSLIKNTDVIEFNVDNIGEKNYRYTREELKEKYGEDFKVQ</sequence>
<dbReference type="InterPro" id="IPR032250">
    <property type="entry name" value="DUF4825"/>
</dbReference>
<dbReference type="AlphaFoldDB" id="A0A174RPJ7"/>
<proteinExistence type="predicted"/>
<protein>
    <submittedName>
        <fullName evidence="3">Penicillin binding protein</fullName>
    </submittedName>
</protein>
<organism evidence="3 4">
    <name type="scientific">Clostridium baratii</name>
    <dbReference type="NCBI Taxonomy" id="1561"/>
    <lineage>
        <taxon>Bacteria</taxon>
        <taxon>Bacillati</taxon>
        <taxon>Bacillota</taxon>
        <taxon>Clostridia</taxon>
        <taxon>Eubacteriales</taxon>
        <taxon>Clostridiaceae</taxon>
        <taxon>Clostridium</taxon>
    </lineage>
</organism>